<dbReference type="AlphaFoldDB" id="A0A4C1T6E9"/>
<evidence type="ECO:0000313" key="3">
    <source>
        <dbReference type="Proteomes" id="UP000299102"/>
    </source>
</evidence>
<proteinExistence type="predicted"/>
<comment type="caution">
    <text evidence="2">The sequence shown here is derived from an EMBL/GenBank/DDBJ whole genome shotgun (WGS) entry which is preliminary data.</text>
</comment>
<name>A0A4C1T6E9_EUMVA</name>
<dbReference type="Proteomes" id="UP000299102">
    <property type="component" value="Unassembled WGS sequence"/>
</dbReference>
<protein>
    <submittedName>
        <fullName evidence="2">Uncharacterized protein</fullName>
    </submittedName>
</protein>
<accession>A0A4C1T6E9</accession>
<evidence type="ECO:0000256" key="1">
    <source>
        <dbReference type="SAM" id="MobiDB-lite"/>
    </source>
</evidence>
<organism evidence="2 3">
    <name type="scientific">Eumeta variegata</name>
    <name type="common">Bagworm moth</name>
    <name type="synonym">Eumeta japonica</name>
    <dbReference type="NCBI Taxonomy" id="151549"/>
    <lineage>
        <taxon>Eukaryota</taxon>
        <taxon>Metazoa</taxon>
        <taxon>Ecdysozoa</taxon>
        <taxon>Arthropoda</taxon>
        <taxon>Hexapoda</taxon>
        <taxon>Insecta</taxon>
        <taxon>Pterygota</taxon>
        <taxon>Neoptera</taxon>
        <taxon>Endopterygota</taxon>
        <taxon>Lepidoptera</taxon>
        <taxon>Glossata</taxon>
        <taxon>Ditrysia</taxon>
        <taxon>Tineoidea</taxon>
        <taxon>Psychidae</taxon>
        <taxon>Oiketicinae</taxon>
        <taxon>Eumeta</taxon>
    </lineage>
</organism>
<gene>
    <name evidence="2" type="ORF">EVAR_77518_1</name>
</gene>
<sequence length="131" mass="14418">MLGSPTTTPPTYPSTSRLFQERRLGIDSFPGRDEQRSSRAITPSSDPARVNAACAFLACTPVRIQLKSLRGKIHDKEICRRIREIGIAHRITMGRWTGIPHVETITPGEDSSMSGDRGLGIQTWSGLNQMG</sequence>
<feature type="region of interest" description="Disordered" evidence="1">
    <location>
        <begin position="26"/>
        <end position="46"/>
    </location>
</feature>
<dbReference type="EMBL" id="BGZK01000039">
    <property type="protein sequence ID" value="GBP10089.1"/>
    <property type="molecule type" value="Genomic_DNA"/>
</dbReference>
<keyword evidence="3" id="KW-1185">Reference proteome</keyword>
<evidence type="ECO:0000313" key="2">
    <source>
        <dbReference type="EMBL" id="GBP10089.1"/>
    </source>
</evidence>
<feature type="compositionally biased region" description="Basic and acidic residues" evidence="1">
    <location>
        <begin position="26"/>
        <end position="37"/>
    </location>
</feature>
<reference evidence="2 3" key="1">
    <citation type="journal article" date="2019" name="Commun. Biol.">
        <title>The bagworm genome reveals a unique fibroin gene that provides high tensile strength.</title>
        <authorList>
            <person name="Kono N."/>
            <person name="Nakamura H."/>
            <person name="Ohtoshi R."/>
            <person name="Tomita M."/>
            <person name="Numata K."/>
            <person name="Arakawa K."/>
        </authorList>
    </citation>
    <scope>NUCLEOTIDE SEQUENCE [LARGE SCALE GENOMIC DNA]</scope>
</reference>